<evidence type="ECO:0000256" key="1">
    <source>
        <dbReference type="SAM" id="Phobius"/>
    </source>
</evidence>
<gene>
    <name evidence="2" type="ORF">BKE30_02255</name>
</gene>
<keyword evidence="1" id="KW-0472">Membrane</keyword>
<dbReference type="EMBL" id="MLCN01000006">
    <property type="protein sequence ID" value="ONG41926.1"/>
    <property type="molecule type" value="Genomic_DNA"/>
</dbReference>
<organism evidence="2 3">
    <name type="scientific">Alkanindiges hydrocarboniclasticus</name>
    <dbReference type="NCBI Taxonomy" id="1907941"/>
    <lineage>
        <taxon>Bacteria</taxon>
        <taxon>Pseudomonadati</taxon>
        <taxon>Pseudomonadota</taxon>
        <taxon>Gammaproteobacteria</taxon>
        <taxon>Moraxellales</taxon>
        <taxon>Moraxellaceae</taxon>
        <taxon>Alkanindiges</taxon>
    </lineage>
</organism>
<dbReference type="STRING" id="1907941.BKE30_02255"/>
<accession>A0A1S8CY09</accession>
<dbReference type="AlphaFoldDB" id="A0A1S8CY09"/>
<keyword evidence="1" id="KW-0812">Transmembrane</keyword>
<dbReference type="RefSeq" id="WP_076877046.1">
    <property type="nucleotide sequence ID" value="NZ_MLCN01000006.1"/>
</dbReference>
<feature type="transmembrane region" description="Helical" evidence="1">
    <location>
        <begin position="29"/>
        <end position="54"/>
    </location>
</feature>
<feature type="transmembrane region" description="Helical" evidence="1">
    <location>
        <begin position="92"/>
        <end position="110"/>
    </location>
</feature>
<dbReference type="Proteomes" id="UP000192132">
    <property type="component" value="Unassembled WGS sequence"/>
</dbReference>
<protein>
    <submittedName>
        <fullName evidence="2">Uncharacterized protein</fullName>
    </submittedName>
</protein>
<feature type="transmembrane region" description="Helical" evidence="1">
    <location>
        <begin position="60"/>
        <end position="80"/>
    </location>
</feature>
<dbReference type="OrthoDB" id="10015998at2"/>
<evidence type="ECO:0000313" key="2">
    <source>
        <dbReference type="EMBL" id="ONG41926.1"/>
    </source>
</evidence>
<feature type="transmembrane region" description="Helical" evidence="1">
    <location>
        <begin position="142"/>
        <end position="163"/>
    </location>
</feature>
<keyword evidence="1" id="KW-1133">Transmembrane helix</keyword>
<reference evidence="2 3" key="1">
    <citation type="submission" date="2016-10" db="EMBL/GenBank/DDBJ databases">
        <title>Draft Genome sequence of Alkanindiges sp. strain H1.</title>
        <authorList>
            <person name="Subhash Y."/>
            <person name="Lee S."/>
        </authorList>
    </citation>
    <scope>NUCLEOTIDE SEQUENCE [LARGE SCALE GENOMIC DNA]</scope>
    <source>
        <strain evidence="2 3">H1</strain>
    </source>
</reference>
<comment type="caution">
    <text evidence="2">The sequence shown here is derived from an EMBL/GenBank/DDBJ whole genome shotgun (WGS) entry which is preliminary data.</text>
</comment>
<evidence type="ECO:0000313" key="3">
    <source>
        <dbReference type="Proteomes" id="UP000192132"/>
    </source>
</evidence>
<sequence length="192" mass="21835">MSQSLSFQDVLIGIAIFAVEFLKVAALRFAFIIYVMFISLLFFPLMAGWIINLLILTIPISYFLFGVPALMLGFSVSLFMIMSRSYIQKSGFAHVVLGVMFAPLMIWLFYNWSDPDSFARYVADFINNPLSFNPGNYEGHSLWFINIYFLFGAIFAGGVIGGLSQTKISKKLLAPPTSVRYQLMMFKKKYNF</sequence>
<proteinExistence type="predicted"/>
<name>A0A1S8CY09_9GAMM</name>
<keyword evidence="3" id="KW-1185">Reference proteome</keyword>
<feature type="transmembrane region" description="Helical" evidence="1">
    <location>
        <begin position="6"/>
        <end position="22"/>
    </location>
</feature>